<dbReference type="WBParaSite" id="PTRK_0000391300.1">
    <property type="protein sequence ID" value="PTRK_0000391300.1"/>
    <property type="gene ID" value="PTRK_0000391300"/>
</dbReference>
<dbReference type="AlphaFoldDB" id="A0A0N4Z9C2"/>
<keyword evidence="1" id="KW-0472">Membrane</keyword>
<proteinExistence type="predicted"/>
<evidence type="ECO:0000259" key="2">
    <source>
        <dbReference type="PROSITE" id="PS51034"/>
    </source>
</evidence>
<evidence type="ECO:0000313" key="3">
    <source>
        <dbReference type="Proteomes" id="UP000038045"/>
    </source>
</evidence>
<dbReference type="InterPro" id="IPR001507">
    <property type="entry name" value="ZP_dom"/>
</dbReference>
<keyword evidence="1" id="KW-0812">Transmembrane</keyword>
<dbReference type="PANTHER" id="PTHR46560">
    <property type="entry name" value="CYPHER, ISOFORM B"/>
    <property type="match status" value="1"/>
</dbReference>
<dbReference type="InterPro" id="IPR056953">
    <property type="entry name" value="CUT_N"/>
</dbReference>
<keyword evidence="3" id="KW-1185">Reference proteome</keyword>
<sequence>MCSPNGITASISFERPFEGKIYSLNYANTHECIYYNGETFYDNILLFTIPVTKCGTRITKNTRDIVDSMENRIYVQMNRNTQTIYDHQYSFVCELALDPKVTEPGSIDAFKNLDMDSDGIPKPELLLNYRNLQFPLPHKEPLLPAPIKPIIVDYLSKGIDTSNKGIEKSIDDVDGKMATNKYSYIDRLEKFAFQNKIDDTRRIKNGVLINIPSSQVKEHTSTKTDTTEKSIIYSTTTKEDEIEVSTGRDKIDLPYTKLVATQEVNKTEEKNKREIILEIQKGEGPYGNTVNKPLRIGEILTLVVKCKGSKSKNHYNMFVHSCYASDGDKKNEVELIDKSGCPVNSQIIGKFERTKNAYDEELYYFKMKTFKFPGIDNVFFYCAVDISEDKHFPEVCPNGTEKIKRLRRTLNENHNHTIVVYDNIKVEVEDNYDTVKGDTLKLNNQSETLELFFKRPYIFYPLVILVLLILLSFFIFLIYFYRNRNRNKRSSVTPRTISSVITKVPSQQLFQEANTNPLPVFSFDKVGKRKMSIFTEA</sequence>
<dbReference type="PANTHER" id="PTHR46560:SF12">
    <property type="entry name" value="ZP DOMAIN-CONTAINING PROTEIN"/>
    <property type="match status" value="1"/>
</dbReference>
<dbReference type="Proteomes" id="UP000038045">
    <property type="component" value="Unplaced"/>
</dbReference>
<dbReference type="InterPro" id="IPR042235">
    <property type="entry name" value="ZP-C_dom"/>
</dbReference>
<evidence type="ECO:0000256" key="1">
    <source>
        <dbReference type="SAM" id="Phobius"/>
    </source>
</evidence>
<dbReference type="InterPro" id="IPR057475">
    <property type="entry name" value="CUT_C"/>
</dbReference>
<dbReference type="SMART" id="SM00241">
    <property type="entry name" value="ZP"/>
    <property type="match status" value="1"/>
</dbReference>
<protein>
    <submittedName>
        <fullName evidence="4">ZP domain-containing protein</fullName>
    </submittedName>
</protein>
<keyword evidence="1" id="KW-1133">Transmembrane helix</keyword>
<feature type="domain" description="ZP" evidence="2">
    <location>
        <begin position="1"/>
        <end position="403"/>
    </location>
</feature>
<dbReference type="Pfam" id="PF25301">
    <property type="entry name" value="CUT_C"/>
    <property type="match status" value="1"/>
</dbReference>
<name>A0A0N4Z9C2_PARTI</name>
<reference evidence="4" key="1">
    <citation type="submission" date="2017-02" db="UniProtKB">
        <authorList>
            <consortium name="WormBaseParasite"/>
        </authorList>
    </citation>
    <scope>IDENTIFICATION</scope>
</reference>
<feature type="transmembrane region" description="Helical" evidence="1">
    <location>
        <begin position="457"/>
        <end position="481"/>
    </location>
</feature>
<accession>A0A0N4Z9C2</accession>
<dbReference type="Pfam" id="PF25057">
    <property type="entry name" value="CUT_N"/>
    <property type="match status" value="1"/>
</dbReference>
<organism evidence="3 4">
    <name type="scientific">Parastrongyloides trichosuri</name>
    <name type="common">Possum-specific nematode worm</name>
    <dbReference type="NCBI Taxonomy" id="131310"/>
    <lineage>
        <taxon>Eukaryota</taxon>
        <taxon>Metazoa</taxon>
        <taxon>Ecdysozoa</taxon>
        <taxon>Nematoda</taxon>
        <taxon>Chromadorea</taxon>
        <taxon>Rhabditida</taxon>
        <taxon>Tylenchina</taxon>
        <taxon>Panagrolaimomorpha</taxon>
        <taxon>Strongyloidoidea</taxon>
        <taxon>Strongyloididae</taxon>
        <taxon>Parastrongyloides</taxon>
    </lineage>
</organism>
<dbReference type="Gene3D" id="2.60.40.4100">
    <property type="entry name" value="Zona pellucida, ZP-C domain"/>
    <property type="match status" value="1"/>
</dbReference>
<evidence type="ECO:0000313" key="4">
    <source>
        <dbReference type="WBParaSite" id="PTRK_0000391300.1"/>
    </source>
</evidence>
<dbReference type="PROSITE" id="PS51034">
    <property type="entry name" value="ZP_2"/>
    <property type="match status" value="1"/>
</dbReference>
<dbReference type="STRING" id="131310.A0A0N4Z9C2"/>